<dbReference type="SUPFAM" id="SSF48452">
    <property type="entry name" value="TPR-like"/>
    <property type="match status" value="1"/>
</dbReference>
<feature type="transmembrane region" description="Helical" evidence="3">
    <location>
        <begin position="184"/>
        <end position="202"/>
    </location>
</feature>
<keyword evidence="3" id="KW-1133">Transmembrane helix</keyword>
<feature type="transmembrane region" description="Helical" evidence="3">
    <location>
        <begin position="232"/>
        <end position="251"/>
    </location>
</feature>
<dbReference type="Pfam" id="PF14559">
    <property type="entry name" value="TPR_19"/>
    <property type="match status" value="1"/>
</dbReference>
<evidence type="ECO:0000256" key="3">
    <source>
        <dbReference type="SAM" id="Phobius"/>
    </source>
</evidence>
<gene>
    <name evidence="4" type="ORF">SAMN05216167_102564</name>
</gene>
<dbReference type="Proteomes" id="UP000198598">
    <property type="component" value="Unassembled WGS sequence"/>
</dbReference>
<organism evidence="4 5">
    <name type="scientific">Spirosoma endophyticum</name>
    <dbReference type="NCBI Taxonomy" id="662367"/>
    <lineage>
        <taxon>Bacteria</taxon>
        <taxon>Pseudomonadati</taxon>
        <taxon>Bacteroidota</taxon>
        <taxon>Cytophagia</taxon>
        <taxon>Cytophagales</taxon>
        <taxon>Cytophagaceae</taxon>
        <taxon>Spirosoma</taxon>
    </lineage>
</organism>
<proteinExistence type="predicted"/>
<evidence type="ECO:0000313" key="5">
    <source>
        <dbReference type="Proteomes" id="UP000198598"/>
    </source>
</evidence>
<keyword evidence="3" id="KW-0472">Membrane</keyword>
<dbReference type="InterPro" id="IPR019734">
    <property type="entry name" value="TPR_rpt"/>
</dbReference>
<dbReference type="STRING" id="662367.SAMN05216167_102564"/>
<feature type="transmembrane region" description="Helical" evidence="3">
    <location>
        <begin position="208"/>
        <end position="225"/>
    </location>
</feature>
<dbReference type="InterPro" id="IPR011990">
    <property type="entry name" value="TPR-like_helical_dom_sf"/>
</dbReference>
<keyword evidence="3" id="KW-0812">Transmembrane</keyword>
<dbReference type="OrthoDB" id="935503at2"/>
<keyword evidence="1" id="KW-0677">Repeat</keyword>
<evidence type="ECO:0000256" key="2">
    <source>
        <dbReference type="ARBA" id="ARBA00022803"/>
    </source>
</evidence>
<dbReference type="EMBL" id="FOLQ01000002">
    <property type="protein sequence ID" value="SFC84311.1"/>
    <property type="molecule type" value="Genomic_DNA"/>
</dbReference>
<dbReference type="Pfam" id="PF13181">
    <property type="entry name" value="TPR_8"/>
    <property type="match status" value="1"/>
</dbReference>
<sequence length="288" mass="32331">MELLVTAAIIGYIIYLRYYADLRSKSEQDFEKLQVGIKLYTSRQFDDALVFFKQHIQQEPTSSVAYLYLARCYRALGNVSLAATALKTGESYDDTVADLHLEMGQVLLDQQDYNGAFLEFDKAVFHSKGIQADAYQWRGMARQKLHQPTEAQQDLERAITLQQTQNATEFITDPSQGAFFNRKFISHALLVLVNSAILLVVIKNATVIHLPYLLATVAATVIGFVEPKKGWALAILQASILWLVYTFFTTTPQASGARDLEHFGLYGSMILTFIGSFIGGVLKRQLAR</sequence>
<dbReference type="PANTHER" id="PTHR44858">
    <property type="entry name" value="TETRATRICOPEPTIDE REPEAT PROTEIN 6"/>
    <property type="match status" value="1"/>
</dbReference>
<evidence type="ECO:0000256" key="1">
    <source>
        <dbReference type="ARBA" id="ARBA00022737"/>
    </source>
</evidence>
<dbReference type="GO" id="GO:0009279">
    <property type="term" value="C:cell outer membrane"/>
    <property type="evidence" value="ECO:0007669"/>
    <property type="project" value="TreeGrafter"/>
</dbReference>
<dbReference type="Gene3D" id="1.25.40.10">
    <property type="entry name" value="Tetratricopeptide repeat domain"/>
    <property type="match status" value="1"/>
</dbReference>
<dbReference type="SMART" id="SM00028">
    <property type="entry name" value="TPR"/>
    <property type="match status" value="4"/>
</dbReference>
<dbReference type="GO" id="GO:0046813">
    <property type="term" value="P:receptor-mediated virion attachment to host cell"/>
    <property type="evidence" value="ECO:0007669"/>
    <property type="project" value="TreeGrafter"/>
</dbReference>
<keyword evidence="5" id="KW-1185">Reference proteome</keyword>
<evidence type="ECO:0000313" key="4">
    <source>
        <dbReference type="EMBL" id="SFC84311.1"/>
    </source>
</evidence>
<feature type="transmembrane region" description="Helical" evidence="3">
    <location>
        <begin position="263"/>
        <end position="282"/>
    </location>
</feature>
<accession>A0A1I1MFP8</accession>
<protein>
    <submittedName>
        <fullName evidence="4">Tetratricopeptide repeat-containing protein</fullName>
    </submittedName>
</protein>
<reference evidence="4 5" key="1">
    <citation type="submission" date="2016-10" db="EMBL/GenBank/DDBJ databases">
        <authorList>
            <person name="de Groot N.N."/>
        </authorList>
    </citation>
    <scope>NUCLEOTIDE SEQUENCE [LARGE SCALE GENOMIC DNA]</scope>
    <source>
        <strain evidence="4 5">DSM 26130</strain>
    </source>
</reference>
<keyword evidence="2" id="KW-0802">TPR repeat</keyword>
<dbReference type="RefSeq" id="WP_093824638.1">
    <property type="nucleotide sequence ID" value="NZ_FOLQ01000002.1"/>
</dbReference>
<name>A0A1I1MFP8_9BACT</name>
<dbReference type="AlphaFoldDB" id="A0A1I1MFP8"/>
<dbReference type="PANTHER" id="PTHR44858:SF1">
    <property type="entry name" value="UDP-N-ACETYLGLUCOSAMINE--PEPTIDE N-ACETYLGLUCOSAMINYLTRANSFERASE SPINDLY-RELATED"/>
    <property type="match status" value="1"/>
</dbReference>
<dbReference type="InterPro" id="IPR050498">
    <property type="entry name" value="Ycf3"/>
</dbReference>